<comment type="similarity">
    <text evidence="1">Belongs to the UPF0749 family.</text>
</comment>
<dbReference type="GO" id="GO:0005886">
    <property type="term" value="C:plasma membrane"/>
    <property type="evidence" value="ECO:0007669"/>
    <property type="project" value="TreeGrafter"/>
</dbReference>
<evidence type="ECO:0000313" key="2">
    <source>
        <dbReference type="EMBL" id="MBA4609033.1"/>
    </source>
</evidence>
<proteinExistence type="inferred from homology"/>
<dbReference type="Gene3D" id="3.30.70.1880">
    <property type="entry name" value="Protein of unknown function DUF881"/>
    <property type="match status" value="1"/>
</dbReference>
<evidence type="ECO:0000256" key="1">
    <source>
        <dbReference type="ARBA" id="ARBA00009108"/>
    </source>
</evidence>
<name>A0A838XPX1_9ACTN</name>
<keyword evidence="3" id="KW-1185">Reference proteome</keyword>
<organism evidence="2 3">
    <name type="scientific">Aeromicrobium phoceense</name>
    <dbReference type="NCBI Taxonomy" id="2754045"/>
    <lineage>
        <taxon>Bacteria</taxon>
        <taxon>Bacillati</taxon>
        <taxon>Actinomycetota</taxon>
        <taxon>Actinomycetes</taxon>
        <taxon>Propionibacteriales</taxon>
        <taxon>Nocardioidaceae</taxon>
        <taxon>Aeromicrobium</taxon>
    </lineage>
</organism>
<dbReference type="EMBL" id="JACEOG010000001">
    <property type="protein sequence ID" value="MBA4609033.1"/>
    <property type="molecule type" value="Genomic_DNA"/>
</dbReference>
<gene>
    <name evidence="2" type="ORF">H1W00_11145</name>
</gene>
<dbReference type="InterPro" id="IPR010273">
    <property type="entry name" value="DUF881"/>
</dbReference>
<dbReference type="RefSeq" id="WP_181755765.1">
    <property type="nucleotide sequence ID" value="NZ_JACEOG010000001.1"/>
</dbReference>
<comment type="caution">
    <text evidence="2">The sequence shown here is derived from an EMBL/GenBank/DDBJ whole genome shotgun (WGS) entry which is preliminary data.</text>
</comment>
<sequence length="229" mass="24352">MRDLRSRSAWIVALLVGLLAFTMTVQWSQDDETDDFSGVRGVELAELLKSLDATNTRLSQQIETLRGSRDDLRDSSESSAEARKAAVERANSLAILAGTVGAEGSGIEISITAPAGAVTASVLLDAVQEMRDAGAEVIALNGVARVVAQTWFLDDDAGGRVSGRVLKPPYVMEVIGDPETLADAVTFRGGLADRVESRGGDVSVEKRQRLRVTAVADAPEPQYARPAND</sequence>
<accession>A0A838XPX1</accession>
<dbReference type="PANTHER" id="PTHR37313:SF2">
    <property type="entry name" value="UPF0749 PROTEIN YLXX"/>
    <property type="match status" value="1"/>
</dbReference>
<dbReference type="Proteomes" id="UP000550354">
    <property type="component" value="Unassembled WGS sequence"/>
</dbReference>
<protein>
    <submittedName>
        <fullName evidence="2">DUF881 domain-containing protein</fullName>
    </submittedName>
</protein>
<dbReference type="Pfam" id="PF05949">
    <property type="entry name" value="DUF881"/>
    <property type="match status" value="1"/>
</dbReference>
<evidence type="ECO:0000313" key="3">
    <source>
        <dbReference type="Proteomes" id="UP000550354"/>
    </source>
</evidence>
<reference evidence="2 3" key="1">
    <citation type="submission" date="2020-07" db="EMBL/GenBank/DDBJ databases">
        <title>Draft genome and description of Aeromicrobium phoceense strain Marseille-Q0843 isolated from healthy skin swab.</title>
        <authorList>
            <person name="Boxberger M."/>
            <person name="La Scola B."/>
        </authorList>
    </citation>
    <scope>NUCLEOTIDE SEQUENCE [LARGE SCALE GENOMIC DNA]</scope>
    <source>
        <strain evidence="2 3">Marseille-Q0843</strain>
    </source>
</reference>
<dbReference type="PANTHER" id="PTHR37313">
    <property type="entry name" value="UPF0749 PROTEIN RV1825"/>
    <property type="match status" value="1"/>
</dbReference>
<dbReference type="AlphaFoldDB" id="A0A838XPX1"/>